<evidence type="ECO:0000256" key="8">
    <source>
        <dbReference type="SAM" id="MobiDB-lite"/>
    </source>
</evidence>
<dbReference type="GO" id="GO:0006260">
    <property type="term" value="P:DNA replication"/>
    <property type="evidence" value="ECO:0007669"/>
    <property type="project" value="InterPro"/>
</dbReference>
<dbReference type="EMBL" id="CP118377">
    <property type="protein sequence ID" value="WFD44025.1"/>
    <property type="molecule type" value="Genomic_DNA"/>
</dbReference>
<dbReference type="SUPFAM" id="SSF68906">
    <property type="entry name" value="SAP domain"/>
    <property type="match status" value="1"/>
</dbReference>
<feature type="compositionally biased region" description="Basic and acidic residues" evidence="8">
    <location>
        <begin position="1"/>
        <end position="15"/>
    </location>
</feature>
<evidence type="ECO:0000256" key="5">
    <source>
        <dbReference type="ARBA" id="ARBA00023204"/>
    </source>
</evidence>
<dbReference type="AlphaFoldDB" id="A0AAF0JEX9"/>
<dbReference type="Pfam" id="PF09494">
    <property type="entry name" value="Slx4"/>
    <property type="match status" value="1"/>
</dbReference>
<dbReference type="Gene3D" id="1.10.720.30">
    <property type="entry name" value="SAP domain"/>
    <property type="match status" value="1"/>
</dbReference>
<keyword evidence="4" id="KW-0233">DNA recombination</keyword>
<feature type="domain" description="SAP" evidence="9">
    <location>
        <begin position="41"/>
        <end position="75"/>
    </location>
</feature>
<evidence type="ECO:0000256" key="3">
    <source>
        <dbReference type="ARBA" id="ARBA00022763"/>
    </source>
</evidence>
<dbReference type="Proteomes" id="UP001214628">
    <property type="component" value="Chromosome 3"/>
</dbReference>
<evidence type="ECO:0000256" key="7">
    <source>
        <dbReference type="ARBA" id="ARBA00029496"/>
    </source>
</evidence>
<dbReference type="InterPro" id="IPR003034">
    <property type="entry name" value="SAP_dom"/>
</dbReference>
<comment type="subcellular location">
    <subcellularLocation>
        <location evidence="1">Nucleus</location>
    </subcellularLocation>
</comment>
<dbReference type="InterPro" id="IPR018574">
    <property type="entry name" value="Structure-sp_endonuc_su_Slx4"/>
</dbReference>
<feature type="region of interest" description="Disordered" evidence="8">
    <location>
        <begin position="76"/>
        <end position="163"/>
    </location>
</feature>
<name>A0AAF0JEX9_9BASI</name>
<dbReference type="GO" id="GO:0033557">
    <property type="term" value="C:Slx1-Slx4 complex"/>
    <property type="evidence" value="ECO:0007669"/>
    <property type="project" value="InterPro"/>
</dbReference>
<feature type="compositionally biased region" description="Basic and acidic residues" evidence="8">
    <location>
        <begin position="154"/>
        <end position="163"/>
    </location>
</feature>
<gene>
    <name evidence="10" type="ORF">MPSI1_002690</name>
</gene>
<feature type="compositionally biased region" description="Basic and acidic residues" evidence="8">
    <location>
        <begin position="106"/>
        <end position="118"/>
    </location>
</feature>
<dbReference type="SMART" id="SM00513">
    <property type="entry name" value="SAP"/>
    <property type="match status" value="1"/>
</dbReference>
<organism evidence="10 11">
    <name type="scientific">Malassezia psittaci</name>
    <dbReference type="NCBI Taxonomy" id="1821823"/>
    <lineage>
        <taxon>Eukaryota</taxon>
        <taxon>Fungi</taxon>
        <taxon>Dikarya</taxon>
        <taxon>Basidiomycota</taxon>
        <taxon>Ustilaginomycotina</taxon>
        <taxon>Malasseziomycetes</taxon>
        <taxon>Malasseziales</taxon>
        <taxon>Malasseziaceae</taxon>
        <taxon>Malassezia</taxon>
    </lineage>
</organism>
<feature type="region of interest" description="Disordered" evidence="8">
    <location>
        <begin position="1"/>
        <end position="39"/>
    </location>
</feature>
<feature type="compositionally biased region" description="Polar residues" evidence="8">
    <location>
        <begin position="92"/>
        <end position="104"/>
    </location>
</feature>
<evidence type="ECO:0000259" key="9">
    <source>
        <dbReference type="SMART" id="SM00513"/>
    </source>
</evidence>
<dbReference type="InterPro" id="IPR036361">
    <property type="entry name" value="SAP_dom_sf"/>
</dbReference>
<evidence type="ECO:0000313" key="10">
    <source>
        <dbReference type="EMBL" id="WFD44025.1"/>
    </source>
</evidence>
<dbReference type="GO" id="GO:0006281">
    <property type="term" value="P:DNA repair"/>
    <property type="evidence" value="ECO:0007669"/>
    <property type="project" value="UniProtKB-KW"/>
</dbReference>
<keyword evidence="6" id="KW-0539">Nucleus</keyword>
<evidence type="ECO:0000256" key="1">
    <source>
        <dbReference type="ARBA" id="ARBA00004123"/>
    </source>
</evidence>
<comment type="similarity">
    <text evidence="2">Belongs to the SLX4 family.</text>
</comment>
<keyword evidence="11" id="KW-1185">Reference proteome</keyword>
<accession>A0AAF0JEX9</accession>
<evidence type="ECO:0000256" key="4">
    <source>
        <dbReference type="ARBA" id="ARBA00023172"/>
    </source>
</evidence>
<evidence type="ECO:0000256" key="6">
    <source>
        <dbReference type="ARBA" id="ARBA00023242"/>
    </source>
</evidence>
<sequence>MQKEPRPSELLDLLKHGVPQRGYASKKLTPTEGEQSSSSAFANLTVTQLRDACRSVGLRTSLRKRELVASLEAYHYDTRNNPSSPPRDASTILVSDTDQDSSVEFISEKKATNSRRDSVGAGHVPPDQSLSEAISSLNISKSPKRQSTSPSSASERRARVKAQEDLDYHRELKSSELDRVLCDAIYRDKQLHRRILLLEPIPLDEFIGLARRQNITTGTIWRDRARLRAWLDTQGICFYEADLGSN</sequence>
<proteinExistence type="inferred from homology"/>
<keyword evidence="3" id="KW-0227">DNA damage</keyword>
<dbReference type="GO" id="GO:0006310">
    <property type="term" value="P:DNA recombination"/>
    <property type="evidence" value="ECO:0007669"/>
    <property type="project" value="UniProtKB-KW"/>
</dbReference>
<reference evidence="10" key="1">
    <citation type="submission" date="2023-02" db="EMBL/GenBank/DDBJ databases">
        <title>Mating type loci evolution in Malassezia.</title>
        <authorList>
            <person name="Coelho M.A."/>
        </authorList>
    </citation>
    <scope>NUCLEOTIDE SEQUENCE</scope>
    <source>
        <strain evidence="10">CBS 14136</strain>
    </source>
</reference>
<feature type="compositionally biased region" description="Polar residues" evidence="8">
    <location>
        <begin position="128"/>
        <end position="153"/>
    </location>
</feature>
<evidence type="ECO:0000256" key="2">
    <source>
        <dbReference type="ARBA" id="ARBA00006661"/>
    </source>
</evidence>
<keyword evidence="5" id="KW-0234">DNA repair</keyword>
<evidence type="ECO:0000313" key="11">
    <source>
        <dbReference type="Proteomes" id="UP001214628"/>
    </source>
</evidence>
<protein>
    <recommendedName>
        <fullName evidence="7">Structure-specific endonuclease subunit SLX4</fullName>
    </recommendedName>
</protein>